<comment type="caution">
    <text evidence="2">The sequence shown here is derived from an EMBL/GenBank/DDBJ whole genome shotgun (WGS) entry which is preliminary data.</text>
</comment>
<dbReference type="InterPro" id="IPR044845">
    <property type="entry name" value="HPAT/SRGT1-like"/>
</dbReference>
<name>A0ABN9WQT2_9DINO</name>
<protein>
    <recommendedName>
        <fullName evidence="4">Hexosyltransferase</fullName>
    </recommendedName>
</protein>
<evidence type="ECO:0000313" key="3">
    <source>
        <dbReference type="Proteomes" id="UP001189429"/>
    </source>
</evidence>
<organism evidence="2 3">
    <name type="scientific">Prorocentrum cordatum</name>
    <dbReference type="NCBI Taxonomy" id="2364126"/>
    <lineage>
        <taxon>Eukaryota</taxon>
        <taxon>Sar</taxon>
        <taxon>Alveolata</taxon>
        <taxon>Dinophyceae</taxon>
        <taxon>Prorocentrales</taxon>
        <taxon>Prorocentraceae</taxon>
        <taxon>Prorocentrum</taxon>
    </lineage>
</organism>
<evidence type="ECO:0008006" key="4">
    <source>
        <dbReference type="Google" id="ProtNLM"/>
    </source>
</evidence>
<dbReference type="Proteomes" id="UP001189429">
    <property type="component" value="Unassembled WGS sequence"/>
</dbReference>
<proteinExistence type="predicted"/>
<dbReference type="EMBL" id="CAUYUJ010019170">
    <property type="protein sequence ID" value="CAK0889071.1"/>
    <property type="molecule type" value="Genomic_DNA"/>
</dbReference>
<feature type="region of interest" description="Disordered" evidence="1">
    <location>
        <begin position="397"/>
        <end position="417"/>
    </location>
</feature>
<reference evidence="2" key="1">
    <citation type="submission" date="2023-10" db="EMBL/GenBank/DDBJ databases">
        <authorList>
            <person name="Chen Y."/>
            <person name="Shah S."/>
            <person name="Dougan E. K."/>
            <person name="Thang M."/>
            <person name="Chan C."/>
        </authorList>
    </citation>
    <scope>NUCLEOTIDE SEQUENCE [LARGE SCALE GENOMIC DNA]</scope>
</reference>
<accession>A0ABN9WQT2</accession>
<dbReference type="PANTHER" id="PTHR31485:SF7">
    <property type="entry name" value="PEPTIDYL SERINE ALPHA-GALACTOSYLTRANSFERASE"/>
    <property type="match status" value="1"/>
</dbReference>
<keyword evidence="3" id="KW-1185">Reference proteome</keyword>
<sequence>MRAAEVRAAGRLVACRAWRRAQQRPLQAAALLLALLVCLSVAVLRHGGVGTSRSAVEVDAVFVTDCSDDQEVWAQVFLSQWRRAGSTTARLTRILACGQEDARRLEESSRLAFGSLSVFVSPEPAGRGGDRHPCSSRPRALWRWLRARPTSSRDHWVALLDPDMLVLRPTSPEGPWRAAGGALATHGSLPAEWRLVDVPPGVALAQRSRRLPQLWQEARLSLAALCADARDQHAPWGCQDRLRGLFEDPDRVAADYAVGLPTLIRAQDLWRMADAWRFFAHRTQGQHPEAVAEALGWVLAARHARVRFGYLDEAITDPGAPEAAWRRIDAGLGGDPCAGEAAEHFDTPAAYHGAKQEPADGGGGGATAPPWLLHLCEAYAVSYAAAAGGRAELSLDPRQLPSAMRPQTAGRDGGRAASHGVGSLLNCSAPALEMPPRDLLSRRLGPVGEGGGGAGAIEGPHAAPLLRRSAWVICLALRALNTGLREHRLRACPVSAVPPLTGGAVRSLAVAG</sequence>
<evidence type="ECO:0000256" key="1">
    <source>
        <dbReference type="SAM" id="MobiDB-lite"/>
    </source>
</evidence>
<gene>
    <name evidence="2" type="ORF">PCOR1329_LOCUS69724</name>
</gene>
<dbReference type="PANTHER" id="PTHR31485">
    <property type="entry name" value="PEPTIDYL SERINE ALPHA-GALACTOSYLTRANSFERASE"/>
    <property type="match status" value="1"/>
</dbReference>
<feature type="non-terminal residue" evidence="2">
    <location>
        <position position="512"/>
    </location>
</feature>
<evidence type="ECO:0000313" key="2">
    <source>
        <dbReference type="EMBL" id="CAK0889071.1"/>
    </source>
</evidence>